<dbReference type="InterPro" id="IPR019587">
    <property type="entry name" value="Polyketide_cyclase/dehydratase"/>
</dbReference>
<dbReference type="Gene3D" id="3.30.530.20">
    <property type="match status" value="1"/>
</dbReference>
<dbReference type="Proteomes" id="UP000077255">
    <property type="component" value="Chromosome"/>
</dbReference>
<name>A0A160N4F2_9GAMM</name>
<reference evidence="1 2" key="1">
    <citation type="submission" date="2016-02" db="EMBL/GenBank/DDBJ databases">
        <title>Complete genome sequencing and analysis of ATSB10, Dyella thiooxydans isolated from rhizosphere soil of sunflower (Helianthus annuus L.).</title>
        <authorList>
            <person name="Lee Y."/>
            <person name="Hwangbo K."/>
            <person name="Chung H."/>
            <person name="Yoo J."/>
            <person name="Kim K.Y."/>
            <person name="Sa T.M."/>
            <person name="Um Y."/>
            <person name="Madhaiyan M."/>
        </authorList>
    </citation>
    <scope>NUCLEOTIDE SEQUENCE [LARGE SCALE GENOMIC DNA]</scope>
    <source>
        <strain evidence="1 2">ATSB10</strain>
    </source>
</reference>
<dbReference type="OrthoDB" id="1364128at2"/>
<dbReference type="EMBL" id="CP014841">
    <property type="protein sequence ID" value="AND70727.1"/>
    <property type="molecule type" value="Genomic_DNA"/>
</dbReference>
<evidence type="ECO:0008006" key="3">
    <source>
        <dbReference type="Google" id="ProtNLM"/>
    </source>
</evidence>
<evidence type="ECO:0000313" key="2">
    <source>
        <dbReference type="Proteomes" id="UP000077255"/>
    </source>
</evidence>
<dbReference type="RefSeq" id="WP_063673723.1">
    <property type="nucleotide sequence ID" value="NZ_CP014841.1"/>
</dbReference>
<gene>
    <name evidence="1" type="ORF">ATSB10_32730</name>
</gene>
<dbReference type="SUPFAM" id="SSF55961">
    <property type="entry name" value="Bet v1-like"/>
    <property type="match status" value="1"/>
</dbReference>
<organism evidence="1 2">
    <name type="scientific">Dyella thiooxydans</name>
    <dbReference type="NCBI Taxonomy" id="445710"/>
    <lineage>
        <taxon>Bacteria</taxon>
        <taxon>Pseudomonadati</taxon>
        <taxon>Pseudomonadota</taxon>
        <taxon>Gammaproteobacteria</taxon>
        <taxon>Lysobacterales</taxon>
        <taxon>Rhodanobacteraceae</taxon>
        <taxon>Dyella</taxon>
    </lineage>
</organism>
<dbReference type="PANTHER" id="PTHR39332:SF7">
    <property type="entry name" value="SRPBCC FAMILY PROTEIN"/>
    <property type="match status" value="1"/>
</dbReference>
<dbReference type="InterPro" id="IPR023393">
    <property type="entry name" value="START-like_dom_sf"/>
</dbReference>
<keyword evidence="2" id="KW-1185">Reference proteome</keyword>
<dbReference type="PATRIC" id="fig|445710.3.peg.3274"/>
<dbReference type="AlphaFoldDB" id="A0A160N4F2"/>
<proteinExistence type="predicted"/>
<evidence type="ECO:0000313" key="1">
    <source>
        <dbReference type="EMBL" id="AND70727.1"/>
    </source>
</evidence>
<accession>A0A160N4F2</accession>
<protein>
    <recommendedName>
        <fullName evidence="3">Polyketide cyclase</fullName>
    </recommendedName>
</protein>
<dbReference type="CDD" id="cd07821">
    <property type="entry name" value="PYR_PYL_RCAR_like"/>
    <property type="match status" value="1"/>
</dbReference>
<sequence>MTRIQVTQHIGHPAEAVWAVVGDFGGLHRWHPQVRRLDLSWEGRIRTLHLADGGRVVERLEARNDAACRCVYVLVDGSLPLAACRSTLAVHADGPACRVDWSCEFEPRREAGADVARLMEALYDEGLQALARALAIR</sequence>
<dbReference type="PANTHER" id="PTHR39332">
    <property type="entry name" value="BLL4707 PROTEIN"/>
    <property type="match status" value="1"/>
</dbReference>
<dbReference type="KEGG" id="dtx:ATSB10_32730"/>
<dbReference type="STRING" id="445710.ATSB10_32730"/>
<dbReference type="Pfam" id="PF10604">
    <property type="entry name" value="Polyketide_cyc2"/>
    <property type="match status" value="1"/>
</dbReference>